<reference evidence="1 2" key="2">
    <citation type="submission" date="2018-11" db="EMBL/GenBank/DDBJ databases">
        <authorList>
            <consortium name="Pathogen Informatics"/>
        </authorList>
    </citation>
    <scope>NUCLEOTIDE SEQUENCE [LARGE SCALE GENOMIC DNA]</scope>
    <source>
        <strain evidence="1 2">MHpl1</strain>
    </source>
</reference>
<dbReference type="EMBL" id="UZAF01020716">
    <property type="protein sequence ID" value="VDO72336.1"/>
    <property type="molecule type" value="Genomic_DNA"/>
</dbReference>
<evidence type="ECO:0000313" key="1">
    <source>
        <dbReference type="EMBL" id="VDO72336.1"/>
    </source>
</evidence>
<protein>
    <submittedName>
        <fullName evidence="3">Reverse transcriptase domain-containing protein</fullName>
    </submittedName>
</protein>
<sequence>MNLKRLVDRSNGILLARVSCSVIAITGDAQKPTPWTFLYIDDVMLSYEGKNKVNYEEQTLSDHLALLELRKNVKQMLCMSVDSNGGDSSKIDRAELLRLQLYSVRNRVLRQSGL</sequence>
<dbReference type="Proteomes" id="UP000268014">
    <property type="component" value="Unassembled WGS sequence"/>
</dbReference>
<gene>
    <name evidence="1" type="ORF">HPLM_LOCUS18653</name>
</gene>
<dbReference type="OrthoDB" id="410404at2759"/>
<name>A0A0N4X2R9_HAEPC</name>
<proteinExistence type="predicted"/>
<evidence type="ECO:0000313" key="2">
    <source>
        <dbReference type="Proteomes" id="UP000268014"/>
    </source>
</evidence>
<organism evidence="3">
    <name type="scientific">Haemonchus placei</name>
    <name type="common">Barber's pole worm</name>
    <dbReference type="NCBI Taxonomy" id="6290"/>
    <lineage>
        <taxon>Eukaryota</taxon>
        <taxon>Metazoa</taxon>
        <taxon>Ecdysozoa</taxon>
        <taxon>Nematoda</taxon>
        <taxon>Chromadorea</taxon>
        <taxon>Rhabditida</taxon>
        <taxon>Rhabditina</taxon>
        <taxon>Rhabditomorpha</taxon>
        <taxon>Strongyloidea</taxon>
        <taxon>Trichostrongylidae</taxon>
        <taxon>Haemonchus</taxon>
    </lineage>
</organism>
<dbReference type="AlphaFoldDB" id="A0A0N4X2R9"/>
<evidence type="ECO:0000313" key="3">
    <source>
        <dbReference type="WBParaSite" id="HPLM_0001866101-mRNA-1"/>
    </source>
</evidence>
<keyword evidence="2" id="KW-1185">Reference proteome</keyword>
<dbReference type="WBParaSite" id="HPLM_0001866101-mRNA-1">
    <property type="protein sequence ID" value="HPLM_0001866101-mRNA-1"/>
    <property type="gene ID" value="HPLM_0001866101"/>
</dbReference>
<reference evidence="3" key="1">
    <citation type="submission" date="2017-02" db="UniProtKB">
        <authorList>
            <consortium name="WormBaseParasite"/>
        </authorList>
    </citation>
    <scope>IDENTIFICATION</scope>
</reference>
<accession>A0A0N4X2R9</accession>